<dbReference type="Gene3D" id="1.20.120.450">
    <property type="entry name" value="dinb family like domain"/>
    <property type="match status" value="1"/>
</dbReference>
<dbReference type="InterPro" id="IPR007061">
    <property type="entry name" value="MST-like"/>
</dbReference>
<organism evidence="1 2">
    <name type="scientific">Microlunatus elymi</name>
    <dbReference type="NCBI Taxonomy" id="2596828"/>
    <lineage>
        <taxon>Bacteria</taxon>
        <taxon>Bacillati</taxon>
        <taxon>Actinomycetota</taxon>
        <taxon>Actinomycetes</taxon>
        <taxon>Propionibacteriales</taxon>
        <taxon>Propionibacteriaceae</taxon>
        <taxon>Microlunatus</taxon>
    </lineage>
</organism>
<proteinExistence type="predicted"/>
<dbReference type="OrthoDB" id="4548523at2"/>
<dbReference type="AlphaFoldDB" id="A0A516Q1Y6"/>
<dbReference type="KEGG" id="mik:FOE78_17350"/>
<name>A0A516Q1Y6_9ACTN</name>
<protein>
    <submittedName>
        <fullName evidence="1">DinB family protein</fullName>
    </submittedName>
</protein>
<dbReference type="Pfam" id="PF04978">
    <property type="entry name" value="MST"/>
    <property type="match status" value="1"/>
</dbReference>
<reference evidence="1 2" key="1">
    <citation type="submission" date="2019-07" db="EMBL/GenBank/DDBJ databases">
        <title>Microlunatus dokdonensis sp. nov. isolated from the rhizospheric soil of the wild plant Elymus tsukushiensis.</title>
        <authorList>
            <person name="Ghim S.-Y."/>
            <person name="Hwang Y.-J."/>
            <person name="Son J.-S."/>
            <person name="Shin J.-H."/>
        </authorList>
    </citation>
    <scope>NUCLEOTIDE SEQUENCE [LARGE SCALE GENOMIC DNA]</scope>
    <source>
        <strain evidence="1 2">KUDC0627</strain>
    </source>
</reference>
<accession>A0A516Q1Y6</accession>
<dbReference type="SUPFAM" id="SSF109854">
    <property type="entry name" value="DinB/YfiT-like putative metalloenzymes"/>
    <property type="match status" value="1"/>
</dbReference>
<keyword evidence="2" id="KW-1185">Reference proteome</keyword>
<dbReference type="RefSeq" id="WP_143987408.1">
    <property type="nucleotide sequence ID" value="NZ_CP041692.1"/>
</dbReference>
<sequence length="191" mass="21733">MDEKQTLAYYLQRQRDALLWKLDGLSERQLRMPLTPTGTNLLGVVKHVISTEVEYLGAVFDRPFAEPLPWMDPQAEPNSDMWATEDQTVDWVRDFGRRAWAHADATIDALDLDAPGLVPWWPPERRNTTLHTVLVHVIAEEARHAGQLDIVRELTDGAAGMSTAHSNMPDLGDQDWSDYTARLRRLAESFD</sequence>
<dbReference type="EMBL" id="CP041692">
    <property type="protein sequence ID" value="QDP97449.1"/>
    <property type="molecule type" value="Genomic_DNA"/>
</dbReference>
<evidence type="ECO:0000313" key="1">
    <source>
        <dbReference type="EMBL" id="QDP97449.1"/>
    </source>
</evidence>
<gene>
    <name evidence="1" type="ORF">FOE78_17350</name>
</gene>
<evidence type="ECO:0000313" key="2">
    <source>
        <dbReference type="Proteomes" id="UP000319263"/>
    </source>
</evidence>
<dbReference type="InterPro" id="IPR034660">
    <property type="entry name" value="DinB/YfiT-like"/>
</dbReference>
<dbReference type="Proteomes" id="UP000319263">
    <property type="component" value="Chromosome"/>
</dbReference>